<gene>
    <name evidence="11" type="ORF">HAQ05_02935</name>
</gene>
<evidence type="ECO:0000256" key="1">
    <source>
        <dbReference type="ARBA" id="ARBA00004417"/>
    </source>
</evidence>
<evidence type="ECO:0000256" key="5">
    <source>
        <dbReference type="ARBA" id="ARBA00022741"/>
    </source>
</evidence>
<keyword evidence="4" id="KW-1003">Cell membrane</keyword>
<comment type="subcellular location">
    <subcellularLocation>
        <location evidence="1">Cell inner membrane</location>
        <topology evidence="1">Peripheral membrane protein</topology>
    </subcellularLocation>
</comment>
<evidence type="ECO:0000256" key="6">
    <source>
        <dbReference type="ARBA" id="ARBA00022840"/>
    </source>
</evidence>
<dbReference type="InterPro" id="IPR027417">
    <property type="entry name" value="P-loop_NTPase"/>
</dbReference>
<dbReference type="RefSeq" id="WP_190417196.1">
    <property type="nucleotide sequence ID" value="NZ_JAAOCA010000003.1"/>
</dbReference>
<evidence type="ECO:0000259" key="10">
    <source>
        <dbReference type="PROSITE" id="PS50893"/>
    </source>
</evidence>
<keyword evidence="7" id="KW-0472">Membrane</keyword>
<dbReference type="InterPro" id="IPR003439">
    <property type="entry name" value="ABC_transporter-like_ATP-bd"/>
</dbReference>
<dbReference type="SMART" id="SM00382">
    <property type="entry name" value="AAA"/>
    <property type="match status" value="2"/>
</dbReference>
<dbReference type="PROSITE" id="PS50893">
    <property type="entry name" value="ABC_TRANSPORTER_2"/>
    <property type="match status" value="2"/>
</dbReference>
<feature type="domain" description="ABC transporter" evidence="10">
    <location>
        <begin position="6"/>
        <end position="254"/>
    </location>
</feature>
<name>A0ABR7YX01_9PSED</name>
<dbReference type="Pfam" id="PF00005">
    <property type="entry name" value="ABC_tran"/>
    <property type="match status" value="2"/>
</dbReference>
<dbReference type="PANTHER" id="PTHR43297">
    <property type="entry name" value="OLIGOPEPTIDE TRANSPORT ATP-BINDING PROTEIN APPD"/>
    <property type="match status" value="1"/>
</dbReference>
<comment type="catalytic activity">
    <reaction evidence="9">
        <text>a dipeptide(out) + ATP + H2O = a dipeptide(in) + ADP + phosphate + H(+)</text>
        <dbReference type="Rhea" id="RHEA:23120"/>
        <dbReference type="ChEBI" id="CHEBI:15377"/>
        <dbReference type="ChEBI" id="CHEBI:15378"/>
        <dbReference type="ChEBI" id="CHEBI:30616"/>
        <dbReference type="ChEBI" id="CHEBI:43474"/>
        <dbReference type="ChEBI" id="CHEBI:90799"/>
        <dbReference type="ChEBI" id="CHEBI:456216"/>
        <dbReference type="EC" id="7.4.2.9"/>
    </reaction>
</comment>
<dbReference type="Pfam" id="PF08352">
    <property type="entry name" value="oligo_HPY"/>
    <property type="match status" value="2"/>
</dbReference>
<comment type="caution">
    <text evidence="11">The sequence shown here is derived from an EMBL/GenBank/DDBJ whole genome shotgun (WGS) entry which is preliminary data.</text>
</comment>
<dbReference type="NCBIfam" id="NF007739">
    <property type="entry name" value="PRK10419.1"/>
    <property type="match status" value="2"/>
</dbReference>
<dbReference type="InterPro" id="IPR050388">
    <property type="entry name" value="ABC_Ni/Peptide_Import"/>
</dbReference>
<keyword evidence="3" id="KW-0813">Transport</keyword>
<dbReference type="PANTHER" id="PTHR43297:SF2">
    <property type="entry name" value="DIPEPTIDE TRANSPORT ATP-BINDING PROTEIN DPPD"/>
    <property type="match status" value="1"/>
</dbReference>
<dbReference type="SUPFAM" id="SSF52540">
    <property type="entry name" value="P-loop containing nucleoside triphosphate hydrolases"/>
    <property type="match status" value="2"/>
</dbReference>
<dbReference type="Gene3D" id="3.40.50.300">
    <property type="entry name" value="P-loop containing nucleotide triphosphate hydrolases"/>
    <property type="match status" value="2"/>
</dbReference>
<evidence type="ECO:0000256" key="3">
    <source>
        <dbReference type="ARBA" id="ARBA00022448"/>
    </source>
</evidence>
<keyword evidence="5" id="KW-0547">Nucleotide-binding</keyword>
<reference evidence="11 12" key="1">
    <citation type="journal article" date="2020" name="Insects">
        <title>Bacteria Belonging to Pseudomonas typographi sp. nov. from the Bark Beetle Ips typographus Have Genomic Potential to Aid in the Host Ecology.</title>
        <authorList>
            <person name="Peral-Aranega E."/>
            <person name="Saati-Santamaria Z."/>
            <person name="Kolarik M."/>
            <person name="Rivas R."/>
            <person name="Garcia-Fraile P."/>
        </authorList>
    </citation>
    <scope>NUCLEOTIDE SEQUENCE [LARGE SCALE GENOMIC DNA]</scope>
    <source>
        <strain evidence="11 12">CA3A</strain>
    </source>
</reference>
<evidence type="ECO:0000313" key="11">
    <source>
        <dbReference type="EMBL" id="MBD1597669.1"/>
    </source>
</evidence>
<dbReference type="PROSITE" id="PS00211">
    <property type="entry name" value="ABC_TRANSPORTER_1"/>
    <property type="match status" value="2"/>
</dbReference>
<dbReference type="CDD" id="cd03257">
    <property type="entry name" value="ABC_NikE_OppD_transporters"/>
    <property type="match status" value="2"/>
</dbReference>
<evidence type="ECO:0000256" key="4">
    <source>
        <dbReference type="ARBA" id="ARBA00022475"/>
    </source>
</evidence>
<evidence type="ECO:0000256" key="7">
    <source>
        <dbReference type="ARBA" id="ARBA00023136"/>
    </source>
</evidence>
<keyword evidence="6 11" id="KW-0067">ATP-binding</keyword>
<sequence length="562" mass="61107">MSVLSIKDLQVDFIDGKCRHAAVRGIELNIDAGEIVALVGESGSGKSVTAAALMGLLPRRGTAVRGSVRFGERELLGLPEAALNRVRGQGIGMIFQNPLSALDPSFRVGQQLVENLRHQHRLKGTAARAEAHAWLERVGIHDPARVLRAYPHQLSGGMRQRVMIALALLSRPALLIADEPTTALDATVQKQILDLLLDINRRYGTAILIITHDFGVVSWVSQRVAVMQAGQVVEQGPTRALLQSPQHPYTQRLIASVPDLGARLANPGPGRRLGRADVPLPAPAPRPQPLPLLQLKGLSKTFSSGTGWWRGRHQVQAVQQVDLEVYAGEILGLIGESGSGKSTLGRLIAQLLPASAGTLTFNGQRLPFSTAAEHLGFCQQLQYVFQDSNASLNPRRTVLEQLSTPALRLGLASNHSQARDLAVQALERVGLQAEQLHRYPHAFSGGQRQRIGIARALVVQPKVIILDEPTSALDVSIQAQILNLLLELREQLDLTYLFIGHNLPVIEFLCDRVAVMQRGRIVETFAAQNLLANAHHPYTQTLLASVLPVRPVAQNDSQARHA</sequence>
<keyword evidence="12" id="KW-1185">Reference proteome</keyword>
<evidence type="ECO:0000313" key="12">
    <source>
        <dbReference type="Proteomes" id="UP000805841"/>
    </source>
</evidence>
<protein>
    <recommendedName>
        <fullName evidence="8">ABC-type dipeptide transporter</fullName>
        <ecNumber evidence="8">7.4.2.9</ecNumber>
    </recommendedName>
</protein>
<dbReference type="InterPro" id="IPR017871">
    <property type="entry name" value="ABC_transporter-like_CS"/>
</dbReference>
<dbReference type="Proteomes" id="UP000805841">
    <property type="component" value="Unassembled WGS sequence"/>
</dbReference>
<dbReference type="EMBL" id="JAAOCA010000003">
    <property type="protein sequence ID" value="MBD1597669.1"/>
    <property type="molecule type" value="Genomic_DNA"/>
</dbReference>
<dbReference type="InterPro" id="IPR003593">
    <property type="entry name" value="AAA+_ATPase"/>
</dbReference>
<dbReference type="EC" id="7.4.2.9" evidence="8"/>
<organism evidence="11 12">
    <name type="scientific">Pseudomonas typographi</name>
    <dbReference type="NCBI Taxonomy" id="2715964"/>
    <lineage>
        <taxon>Bacteria</taxon>
        <taxon>Pseudomonadati</taxon>
        <taxon>Pseudomonadota</taxon>
        <taxon>Gammaproteobacteria</taxon>
        <taxon>Pseudomonadales</taxon>
        <taxon>Pseudomonadaceae</taxon>
        <taxon>Pseudomonas</taxon>
    </lineage>
</organism>
<comment type="similarity">
    <text evidence="2">Belongs to the ABC transporter superfamily.</text>
</comment>
<dbReference type="NCBIfam" id="NF008453">
    <property type="entry name" value="PRK11308.1"/>
    <property type="match status" value="2"/>
</dbReference>
<dbReference type="InterPro" id="IPR013563">
    <property type="entry name" value="Oligopep_ABC_C"/>
</dbReference>
<evidence type="ECO:0000256" key="8">
    <source>
        <dbReference type="ARBA" id="ARBA00038852"/>
    </source>
</evidence>
<dbReference type="GO" id="GO:0005524">
    <property type="term" value="F:ATP binding"/>
    <property type="evidence" value="ECO:0007669"/>
    <property type="project" value="UniProtKB-KW"/>
</dbReference>
<accession>A0ABR7YX01</accession>
<feature type="domain" description="ABC transporter" evidence="10">
    <location>
        <begin position="293"/>
        <end position="543"/>
    </location>
</feature>
<evidence type="ECO:0000256" key="2">
    <source>
        <dbReference type="ARBA" id="ARBA00005417"/>
    </source>
</evidence>
<proteinExistence type="inferred from homology"/>
<evidence type="ECO:0000256" key="9">
    <source>
        <dbReference type="ARBA" id="ARBA00047356"/>
    </source>
</evidence>